<keyword evidence="3" id="KW-1185">Reference proteome</keyword>
<reference evidence="2 3" key="1">
    <citation type="submission" date="2018-03" db="EMBL/GenBank/DDBJ databases">
        <title>Arenimonas caeni sp. nov., isolated from activated sludge.</title>
        <authorList>
            <person name="Liu H."/>
        </authorList>
    </citation>
    <scope>NUCLEOTIDE SEQUENCE [LARGE SCALE GENOMIC DNA]</scope>
    <source>
        <strain evidence="3">z29</strain>
    </source>
</reference>
<dbReference type="Gene3D" id="2.60.40.10">
    <property type="entry name" value="Immunoglobulins"/>
    <property type="match status" value="1"/>
</dbReference>
<dbReference type="EMBL" id="PVLF01000001">
    <property type="protein sequence ID" value="PRH83705.1"/>
    <property type="molecule type" value="Genomic_DNA"/>
</dbReference>
<dbReference type="OrthoDB" id="5964286at2"/>
<protein>
    <recommendedName>
        <fullName evidence="4">SD-repeat containing protein B domain-containing protein</fullName>
    </recommendedName>
</protein>
<organism evidence="2 3">
    <name type="scientific">Arenimonas caeni</name>
    <dbReference type="NCBI Taxonomy" id="2058085"/>
    <lineage>
        <taxon>Bacteria</taxon>
        <taxon>Pseudomonadati</taxon>
        <taxon>Pseudomonadota</taxon>
        <taxon>Gammaproteobacteria</taxon>
        <taxon>Lysobacterales</taxon>
        <taxon>Lysobacteraceae</taxon>
        <taxon>Arenimonas</taxon>
    </lineage>
</organism>
<evidence type="ECO:0000313" key="2">
    <source>
        <dbReference type="EMBL" id="PRH83705.1"/>
    </source>
</evidence>
<comment type="caution">
    <text evidence="2">The sequence shown here is derived from an EMBL/GenBank/DDBJ whole genome shotgun (WGS) entry which is preliminary data.</text>
</comment>
<dbReference type="Proteomes" id="UP000241736">
    <property type="component" value="Unassembled WGS sequence"/>
</dbReference>
<accession>A0A2P6MCI4</accession>
<evidence type="ECO:0008006" key="4">
    <source>
        <dbReference type="Google" id="ProtNLM"/>
    </source>
</evidence>
<proteinExistence type="predicted"/>
<evidence type="ECO:0000256" key="1">
    <source>
        <dbReference type="SAM" id="MobiDB-lite"/>
    </source>
</evidence>
<feature type="region of interest" description="Disordered" evidence="1">
    <location>
        <begin position="1"/>
        <end position="36"/>
    </location>
</feature>
<dbReference type="AlphaFoldDB" id="A0A2P6MCI4"/>
<dbReference type="SUPFAM" id="SSF117074">
    <property type="entry name" value="Hypothetical protein PA1324"/>
    <property type="match status" value="1"/>
</dbReference>
<sequence length="631" mass="70189">MAWDEPPEEPAYQDRIIDPDKLAPLPPDDDEQFDASGLPRSWRLEVLTSQIKRGDEKFSESGFSFGGLWETADWGSFSLDATAFQSDQGRNGGSRWIGTATIWQRNLRFDGGWRVDNGLGVLNTPLTPLQRDQYRFFLPSAPFSGLVSQWENTEDERRFFAGFGQAGVFSGARVVGFDQAEGQVGTLGSQWRWSPDWTGALAVLATDGRIVPDELGSGQYQDGRTEAAVFSTGWAGTQDEAKLHLHSSRGYLGDAFGAWTDIESRRGRYTYNYGAFRLEPGLAWGALPINNDAQGLHFRTNYRHPRWTWSVGIDQIQSVSGNSFEGTYANAFLRYQARANLGVGGSLNVRRSETDTDFSTRWFADRRARWGITRIQLDQAHTSERDDWQITLDQDLPMQTGSRLTVSGSIAVEDQDGVGRTDTFTLAALGGIELTDRISLDGNLRWIRGNGPNAYRGTDLNLSLNWRLASNWWLTATAYNNRGEQRSPFQLDPLAPPDVFVGIPRERSIFLSLRYQRQAGSSAVVLGGMPGTAAGNIRGSVFLDENGDGIRSAAELPAVNVTVILDGRYSVRTDSQGEFEFPRVAVGAHTIEVVPDNLPLPWFLDEQADRRAVEVQVRDTVRVDIGARRQR</sequence>
<gene>
    <name evidence="2" type="ORF">C6N40_00745</name>
</gene>
<dbReference type="InterPro" id="IPR013783">
    <property type="entry name" value="Ig-like_fold"/>
</dbReference>
<evidence type="ECO:0000313" key="3">
    <source>
        <dbReference type="Proteomes" id="UP000241736"/>
    </source>
</evidence>
<name>A0A2P6MCI4_9GAMM</name>